<reference evidence="2" key="1">
    <citation type="submission" date="2023-03" db="EMBL/GenBank/DDBJ databases">
        <title>Massive genome expansion in bonnet fungi (Mycena s.s.) driven by repeated elements and novel gene families across ecological guilds.</title>
        <authorList>
            <consortium name="Lawrence Berkeley National Laboratory"/>
            <person name="Harder C.B."/>
            <person name="Miyauchi S."/>
            <person name="Viragh M."/>
            <person name="Kuo A."/>
            <person name="Thoen E."/>
            <person name="Andreopoulos B."/>
            <person name="Lu D."/>
            <person name="Skrede I."/>
            <person name="Drula E."/>
            <person name="Henrissat B."/>
            <person name="Morin E."/>
            <person name="Kohler A."/>
            <person name="Barry K."/>
            <person name="LaButti K."/>
            <person name="Morin E."/>
            <person name="Salamov A."/>
            <person name="Lipzen A."/>
            <person name="Mereny Z."/>
            <person name="Hegedus B."/>
            <person name="Baldrian P."/>
            <person name="Stursova M."/>
            <person name="Weitz H."/>
            <person name="Taylor A."/>
            <person name="Grigoriev I.V."/>
            <person name="Nagy L.G."/>
            <person name="Martin F."/>
            <person name="Kauserud H."/>
        </authorList>
    </citation>
    <scope>NUCLEOTIDE SEQUENCE</scope>
    <source>
        <strain evidence="2">CBHHK067</strain>
    </source>
</reference>
<feature type="compositionally biased region" description="Pro residues" evidence="1">
    <location>
        <begin position="243"/>
        <end position="254"/>
    </location>
</feature>
<feature type="region of interest" description="Disordered" evidence="1">
    <location>
        <begin position="170"/>
        <end position="197"/>
    </location>
</feature>
<protein>
    <submittedName>
        <fullName evidence="2">Uncharacterized protein</fullName>
    </submittedName>
</protein>
<evidence type="ECO:0000313" key="2">
    <source>
        <dbReference type="EMBL" id="KAJ7661727.1"/>
    </source>
</evidence>
<evidence type="ECO:0000313" key="3">
    <source>
        <dbReference type="Proteomes" id="UP001221757"/>
    </source>
</evidence>
<feature type="region of interest" description="Disordered" evidence="1">
    <location>
        <begin position="209"/>
        <end position="260"/>
    </location>
</feature>
<accession>A0AAD7CSY0</accession>
<comment type="caution">
    <text evidence="2">The sequence shown here is derived from an EMBL/GenBank/DDBJ whole genome shotgun (WGS) entry which is preliminary data.</text>
</comment>
<organism evidence="2 3">
    <name type="scientific">Mycena rosella</name>
    <name type="common">Pink bonnet</name>
    <name type="synonym">Agaricus rosellus</name>
    <dbReference type="NCBI Taxonomy" id="1033263"/>
    <lineage>
        <taxon>Eukaryota</taxon>
        <taxon>Fungi</taxon>
        <taxon>Dikarya</taxon>
        <taxon>Basidiomycota</taxon>
        <taxon>Agaricomycotina</taxon>
        <taxon>Agaricomycetes</taxon>
        <taxon>Agaricomycetidae</taxon>
        <taxon>Agaricales</taxon>
        <taxon>Marasmiineae</taxon>
        <taxon>Mycenaceae</taxon>
        <taxon>Mycena</taxon>
    </lineage>
</organism>
<gene>
    <name evidence="2" type="ORF">B0H17DRAFT_321532</name>
</gene>
<keyword evidence="3" id="KW-1185">Reference proteome</keyword>
<dbReference type="AlphaFoldDB" id="A0AAD7CSY0"/>
<feature type="region of interest" description="Disordered" evidence="1">
    <location>
        <begin position="272"/>
        <end position="292"/>
    </location>
</feature>
<sequence>MSFATPVTTRRTYQISTSEHKNFVTQIEERLNEIGRESDPELKEKFRGQLQIFLNSLHSSGSAFKDYVYKALNRRTEGQAADENLQNIWQRYKVESQRLSRASVSVVPVPPKSAPLLIPGASTPYGVYPPQTGSFGTPQHYTSVSPPQSHNSAGYNTTPLSGRSYGRYVQSGSVGSGGRGFEDNGSGGRHYNAPTPAGYSAEHLFRYQSDSSGSHRQPASAPVARQGRPPLIPHGQAQLYQWNPPPAQRSPPTAPASASSFQFYYPPAYTQPGYSPGRGPYDGSGYAAPGSS</sequence>
<dbReference type="Proteomes" id="UP001221757">
    <property type="component" value="Unassembled WGS sequence"/>
</dbReference>
<proteinExistence type="predicted"/>
<dbReference type="EMBL" id="JARKIE010000248">
    <property type="protein sequence ID" value="KAJ7661727.1"/>
    <property type="molecule type" value="Genomic_DNA"/>
</dbReference>
<evidence type="ECO:0000256" key="1">
    <source>
        <dbReference type="SAM" id="MobiDB-lite"/>
    </source>
</evidence>
<name>A0AAD7CSY0_MYCRO</name>